<dbReference type="PANTHER" id="PTHR10218:SF302">
    <property type="entry name" value="GUANINE NUCLEOTIDE-BINDING PROTEIN ALPHA-5 SUBUNIT"/>
    <property type="match status" value="1"/>
</dbReference>
<dbReference type="SUPFAM" id="SSF52540">
    <property type="entry name" value="P-loop containing nucleoside triphosphate hydrolases"/>
    <property type="match status" value="1"/>
</dbReference>
<dbReference type="Gene3D" id="1.10.400.10">
    <property type="entry name" value="GI Alpha 1, domain 2-like"/>
    <property type="match status" value="1"/>
</dbReference>
<dbReference type="GO" id="GO:0031683">
    <property type="term" value="F:G-protein beta/gamma-subunit complex binding"/>
    <property type="evidence" value="ECO:0007669"/>
    <property type="project" value="InterPro"/>
</dbReference>
<dbReference type="GO" id="GO:0005525">
    <property type="term" value="F:GTP binding"/>
    <property type="evidence" value="ECO:0007669"/>
    <property type="project" value="UniProtKB-KW"/>
</dbReference>
<keyword evidence="1" id="KW-0479">Metal-binding</keyword>
<dbReference type="VEuPathDB" id="AmoebaDB:NAEGRDRAFT_62161"/>
<sequence>MGNHHTSGSSMFASVNDRQDVMNPRQRKLQEQQYETDQVSNDDDEMNQELTRMVKEQEQVDENEIKNGLPFGVILLGSADSGKSTLWNRWKLQTQPLSQSEKVEFANSILTYIITCLKRLLDLAKSTLSKEDYQNLYSKHDFSIDLLSQISECGSTFEYLFTNPISKTKMQSLWIDHDFIAHLPALFMEPCIQELYLNQFKGKSDSNNDHSNHPYFHSNQIDGEEGIVNEILLGNYLHYFLQTPSFLQELSETFTHSAANSILRDYSTSPSSELFSKPIQLTLNDILKSKIVTTSINTLKFQFSKKSISTKVIKVIEKRKRGLSGAALPNSGVVASPSGNCPNNESIQVHGKCGNVAIPKLVLNTVPKEEKSLLPKSARGNSMTPRSNSVNSKPVSVSITANDESVQNSPPKKTTTKKLVESLVRKRSGSNNNANAATTSTSTNSKGPYLVISPANSPRSSIASEGSSFSPLLGTSPSSSSMGMPSPNFNQQSSGNNSANMQSSSGSSVVRAMQESTFTLDSFEKKKLQKFTILDTPGVISQRDLVSMTLNASTRPTATFSLKSVVFMCSLADFDLTTIDGKDDKIKRLHDSLAFFEKTLVMSNNLKEMRRILVFTHVDVFEHRILNELTSPKKKQLLELLGIAVNEDDLENCELVHLTFKHIVSLFETLEKKNPHKYILEYYALNMMDTRDVCEFTYHLTMRDGYTKKDYPSMTSINVYSSPIVSGCEYEVIQNIQMVNSFYDISLMFQ</sequence>
<dbReference type="GO" id="GO:0005737">
    <property type="term" value="C:cytoplasm"/>
    <property type="evidence" value="ECO:0007669"/>
    <property type="project" value="TreeGrafter"/>
</dbReference>
<dbReference type="Pfam" id="PF00503">
    <property type="entry name" value="G-alpha"/>
    <property type="match status" value="1"/>
</dbReference>
<reference evidence="6 7" key="1">
    <citation type="journal article" date="2010" name="Cell">
        <title>The genome of Naegleria gruberi illuminates early eukaryotic versatility.</title>
        <authorList>
            <person name="Fritz-Laylin L.K."/>
            <person name="Prochnik S.E."/>
            <person name="Ginger M.L."/>
            <person name="Dacks J.B."/>
            <person name="Carpenter M.L."/>
            <person name="Field M.C."/>
            <person name="Kuo A."/>
            <person name="Paredez A."/>
            <person name="Chapman J."/>
            <person name="Pham J."/>
            <person name="Shu S."/>
            <person name="Neupane R."/>
            <person name="Cipriano M."/>
            <person name="Mancuso J."/>
            <person name="Tu H."/>
            <person name="Salamov A."/>
            <person name="Lindquist E."/>
            <person name="Shapiro H."/>
            <person name="Lucas S."/>
            <person name="Grigoriev I.V."/>
            <person name="Cande W.Z."/>
            <person name="Fulton C."/>
            <person name="Rokhsar D.S."/>
            <person name="Dawson S.C."/>
        </authorList>
    </citation>
    <scope>NUCLEOTIDE SEQUENCE [LARGE SCALE GENOMIC DNA]</scope>
    <source>
        <strain evidence="6 7">NEG-M</strain>
    </source>
</reference>
<accession>D2V041</accession>
<keyword evidence="3" id="KW-0342">GTP-binding</keyword>
<dbReference type="InterPro" id="IPR001019">
    <property type="entry name" value="Gprotein_alpha_su"/>
</dbReference>
<keyword evidence="7" id="KW-1185">Reference proteome</keyword>
<keyword evidence="2" id="KW-0547">Nucleotide-binding</keyword>
<dbReference type="InterPro" id="IPR027417">
    <property type="entry name" value="P-loop_NTPase"/>
</dbReference>
<proteinExistence type="predicted"/>
<dbReference type="Gene3D" id="3.40.50.300">
    <property type="entry name" value="P-loop containing nucleotide triphosphate hydrolases"/>
    <property type="match status" value="2"/>
</dbReference>
<dbReference type="GO" id="GO:0003924">
    <property type="term" value="F:GTPase activity"/>
    <property type="evidence" value="ECO:0007669"/>
    <property type="project" value="InterPro"/>
</dbReference>
<protein>
    <submittedName>
        <fullName evidence="6">Predicted protein</fullName>
    </submittedName>
</protein>
<dbReference type="KEGG" id="ngr:NAEGRDRAFT_62161"/>
<dbReference type="GeneID" id="8855270"/>
<dbReference type="OMA" id="SESHIHE"/>
<dbReference type="GO" id="GO:0046872">
    <property type="term" value="F:metal ion binding"/>
    <property type="evidence" value="ECO:0007669"/>
    <property type="project" value="UniProtKB-KW"/>
</dbReference>
<organism evidence="7">
    <name type="scientific">Naegleria gruberi</name>
    <name type="common">Amoeba</name>
    <dbReference type="NCBI Taxonomy" id="5762"/>
    <lineage>
        <taxon>Eukaryota</taxon>
        <taxon>Discoba</taxon>
        <taxon>Heterolobosea</taxon>
        <taxon>Tetramitia</taxon>
        <taxon>Eutetramitia</taxon>
        <taxon>Vahlkampfiidae</taxon>
        <taxon>Naegleria</taxon>
    </lineage>
</organism>
<dbReference type="AlphaFoldDB" id="D2V041"/>
<dbReference type="InterPro" id="IPR011025">
    <property type="entry name" value="GproteinA_insert"/>
</dbReference>
<dbReference type="PANTHER" id="PTHR10218">
    <property type="entry name" value="GTP-BINDING PROTEIN ALPHA SUBUNIT"/>
    <property type="match status" value="1"/>
</dbReference>
<dbReference type="Proteomes" id="UP000006671">
    <property type="component" value="Unassembled WGS sequence"/>
</dbReference>
<dbReference type="GO" id="GO:0007188">
    <property type="term" value="P:adenylate cyclase-modulating G protein-coupled receptor signaling pathway"/>
    <property type="evidence" value="ECO:0007669"/>
    <property type="project" value="TreeGrafter"/>
</dbReference>
<evidence type="ECO:0000256" key="5">
    <source>
        <dbReference type="SAM" id="MobiDB-lite"/>
    </source>
</evidence>
<evidence type="ECO:0000256" key="2">
    <source>
        <dbReference type="ARBA" id="ARBA00022741"/>
    </source>
</evidence>
<dbReference type="InParanoid" id="D2V041"/>
<evidence type="ECO:0000313" key="7">
    <source>
        <dbReference type="Proteomes" id="UP000006671"/>
    </source>
</evidence>
<keyword evidence="4" id="KW-0807">Transducer</keyword>
<feature type="region of interest" description="Disordered" evidence="5">
    <location>
        <begin position="372"/>
        <end position="395"/>
    </location>
</feature>
<feature type="region of interest" description="Disordered" evidence="5">
    <location>
        <begin position="24"/>
        <end position="43"/>
    </location>
</feature>
<evidence type="ECO:0000313" key="6">
    <source>
        <dbReference type="EMBL" id="EFC49464.1"/>
    </source>
</evidence>
<feature type="region of interest" description="Disordered" evidence="5">
    <location>
        <begin position="424"/>
        <end position="506"/>
    </location>
</feature>
<feature type="compositionally biased region" description="Polar residues" evidence="5">
    <location>
        <begin position="454"/>
        <end position="466"/>
    </location>
</feature>
<dbReference type="OrthoDB" id="10504535at2759"/>
<evidence type="ECO:0000256" key="4">
    <source>
        <dbReference type="ARBA" id="ARBA00023224"/>
    </source>
</evidence>
<feature type="compositionally biased region" description="Low complexity" evidence="5">
    <location>
        <begin position="467"/>
        <end position="506"/>
    </location>
</feature>
<feature type="compositionally biased region" description="Low complexity" evidence="5">
    <location>
        <begin position="430"/>
        <end position="445"/>
    </location>
</feature>
<name>D2V041_NAEGR</name>
<dbReference type="GO" id="GO:0001664">
    <property type="term" value="F:G protein-coupled receptor binding"/>
    <property type="evidence" value="ECO:0007669"/>
    <property type="project" value="TreeGrafter"/>
</dbReference>
<dbReference type="GO" id="GO:0005834">
    <property type="term" value="C:heterotrimeric G-protein complex"/>
    <property type="evidence" value="ECO:0007669"/>
    <property type="project" value="TreeGrafter"/>
</dbReference>
<evidence type="ECO:0000256" key="1">
    <source>
        <dbReference type="ARBA" id="ARBA00022723"/>
    </source>
</evidence>
<dbReference type="EMBL" id="GG738847">
    <property type="protein sequence ID" value="EFC49464.1"/>
    <property type="molecule type" value="Genomic_DNA"/>
</dbReference>
<dbReference type="RefSeq" id="XP_002682208.1">
    <property type="nucleotide sequence ID" value="XM_002682162.1"/>
</dbReference>
<evidence type="ECO:0000256" key="3">
    <source>
        <dbReference type="ARBA" id="ARBA00023134"/>
    </source>
</evidence>
<gene>
    <name evidence="6" type="ORF">NAEGRDRAFT_62161</name>
</gene>